<sequence length="162" mass="18746">MAGIQIRMNVDPQKKLARLRRGTGVTFTRFSRSVGRSVAERHKPLLLRDLRFYVRKLAGQIYQRTFAMRRGWKVKITTPVNGFVMTVTNKVPYTHFVVGQPDLRLRVGGKGQAKIHKGRWWIAGAVVKRHYKNVQNDYETELLDVLEDQADVTVKRRSQLLS</sequence>
<gene>
    <name evidence="1" type="ORF">LCGC14_1308270</name>
</gene>
<dbReference type="AlphaFoldDB" id="A0A0F9L7Y1"/>
<proteinExistence type="predicted"/>
<name>A0A0F9L7Y1_9ZZZZ</name>
<protein>
    <submittedName>
        <fullName evidence="1">Uncharacterized protein</fullName>
    </submittedName>
</protein>
<comment type="caution">
    <text evidence="1">The sequence shown here is derived from an EMBL/GenBank/DDBJ whole genome shotgun (WGS) entry which is preliminary data.</text>
</comment>
<dbReference type="EMBL" id="LAZR01007697">
    <property type="protein sequence ID" value="KKM83551.1"/>
    <property type="molecule type" value="Genomic_DNA"/>
</dbReference>
<accession>A0A0F9L7Y1</accession>
<reference evidence="1" key="1">
    <citation type="journal article" date="2015" name="Nature">
        <title>Complex archaea that bridge the gap between prokaryotes and eukaryotes.</title>
        <authorList>
            <person name="Spang A."/>
            <person name="Saw J.H."/>
            <person name="Jorgensen S.L."/>
            <person name="Zaremba-Niedzwiedzka K."/>
            <person name="Martijn J."/>
            <person name="Lind A.E."/>
            <person name="van Eijk R."/>
            <person name="Schleper C."/>
            <person name="Guy L."/>
            <person name="Ettema T.J."/>
        </authorList>
    </citation>
    <scope>NUCLEOTIDE SEQUENCE</scope>
</reference>
<evidence type="ECO:0000313" key="1">
    <source>
        <dbReference type="EMBL" id="KKM83551.1"/>
    </source>
</evidence>
<organism evidence="1">
    <name type="scientific">marine sediment metagenome</name>
    <dbReference type="NCBI Taxonomy" id="412755"/>
    <lineage>
        <taxon>unclassified sequences</taxon>
        <taxon>metagenomes</taxon>
        <taxon>ecological metagenomes</taxon>
    </lineage>
</organism>